<feature type="compositionally biased region" description="Acidic residues" evidence="1">
    <location>
        <begin position="119"/>
        <end position="135"/>
    </location>
</feature>
<sequence>MATRSTPYDALVNQKSMSTLQETNMNRNGLHAQQAAIEASADMKRTQALERLEKLTIELQEFVQTKVNIHKEIKTKTTGVVNALGRFKKLDEEWRSSLHRTPCATSERNSQVVVEEAMDTGAEGDGESVAEEESETITTAETESFDQDGRILRKLKRKIRSPEGGAFHTPKKLKDVGPGHPIKKQEVVKDLPQNSCEQNKKPGWEKVQSRKDKKKERKKLLPEKPLVPPPKPNQKPRRTATRPEALIIRPANKDKYSEILTRIKADVRPDQVRNTVEKIRRTATGNILITLSKGSSDRGKDLQKTIAGILKEDANVISTGPEEDLEIRDIDEYYN</sequence>
<feature type="region of interest" description="Disordered" evidence="1">
    <location>
        <begin position="119"/>
        <end position="243"/>
    </location>
</feature>
<proteinExistence type="predicted"/>
<dbReference type="EMBL" id="AY486079">
    <property type="protein sequence ID" value="AAS59406.1"/>
    <property type="molecule type" value="Genomic_DNA"/>
</dbReference>
<name>Q6RY02_9VIRU</name>
<organism evidence="2">
    <name type="scientific">Bracoviriform glomeratae</name>
    <dbReference type="NCBI Taxonomy" id="257816"/>
    <lineage>
        <taxon>Viruses</taxon>
        <taxon>Viruses incertae sedis</taxon>
        <taxon>Polydnaviriformidae</taxon>
        <taxon>Bracoviriform</taxon>
    </lineage>
</organism>
<accession>Q6RY02</accession>
<protein>
    <submittedName>
        <fullName evidence="2">Uncharacterized protein</fullName>
    </submittedName>
</protein>
<feature type="compositionally biased region" description="Basic and acidic residues" evidence="1">
    <location>
        <begin position="198"/>
        <end position="210"/>
    </location>
</feature>
<feature type="compositionally biased region" description="Basic and acidic residues" evidence="1">
    <location>
        <begin position="172"/>
        <end position="189"/>
    </location>
</feature>
<reference evidence="2" key="1">
    <citation type="submission" date="2003-11" db="EMBL/GenBank/DDBJ databases">
        <title>Full length hypothetical protein from a genomic bank of Cotesia glomerata bracovirus.</title>
        <authorList>
            <person name="Cerutti P."/>
            <person name="Devauchelle G."/>
        </authorList>
    </citation>
    <scope>NUCLEOTIDE SEQUENCE</scope>
</reference>
<evidence type="ECO:0000256" key="1">
    <source>
        <dbReference type="SAM" id="MobiDB-lite"/>
    </source>
</evidence>
<evidence type="ECO:0000313" key="2">
    <source>
        <dbReference type="EMBL" id="AAS59406.1"/>
    </source>
</evidence>